<feature type="domain" description="PAS" evidence="7">
    <location>
        <begin position="187"/>
        <end position="231"/>
    </location>
</feature>
<dbReference type="SUPFAM" id="SSF159800">
    <property type="entry name" value="PrpR receptor domain-like"/>
    <property type="match status" value="1"/>
</dbReference>
<feature type="domain" description="Sigma-54 factor interaction" evidence="6">
    <location>
        <begin position="318"/>
        <end position="545"/>
    </location>
</feature>
<dbReference type="InterPro" id="IPR025944">
    <property type="entry name" value="Sigma_54_int_dom_CS"/>
</dbReference>
<dbReference type="Pfam" id="PF06506">
    <property type="entry name" value="PrpR_N"/>
    <property type="match status" value="1"/>
</dbReference>
<dbReference type="InterPro" id="IPR002197">
    <property type="entry name" value="HTH_Fis"/>
</dbReference>
<dbReference type="PANTHER" id="PTHR32071:SF57">
    <property type="entry name" value="C4-DICARBOXYLATE TRANSPORT TRANSCRIPTIONAL REGULATORY PROTEIN DCTD"/>
    <property type="match status" value="1"/>
</dbReference>
<dbReference type="InterPro" id="IPR025943">
    <property type="entry name" value="Sigma_54_int_dom_ATP-bd_2"/>
</dbReference>
<dbReference type="InterPro" id="IPR010524">
    <property type="entry name" value="Sig_transdc_resp-reg_PrpR_N"/>
</dbReference>
<evidence type="ECO:0000256" key="3">
    <source>
        <dbReference type="ARBA" id="ARBA00023015"/>
    </source>
</evidence>
<proteinExistence type="predicted"/>
<evidence type="ECO:0000256" key="1">
    <source>
        <dbReference type="ARBA" id="ARBA00022741"/>
    </source>
</evidence>
<keyword evidence="1" id="KW-0547">Nucleotide-binding</keyword>
<reference evidence="8 9" key="1">
    <citation type="submission" date="2021-10" db="EMBL/GenBank/DDBJ databases">
        <title>Lutispora strain m25 sp. nov., a thermophilic, non-spore-forming bacterium isolated from a lab-scale methanogenic bioreactor digesting anaerobic sludge.</title>
        <authorList>
            <person name="El Houari A."/>
            <person name="Mcdonald J."/>
        </authorList>
    </citation>
    <scope>NUCLEOTIDE SEQUENCE [LARGE SCALE GENOMIC DNA]</scope>
    <source>
        <strain evidence="9">m25</strain>
    </source>
</reference>
<dbReference type="CDD" id="cd00009">
    <property type="entry name" value="AAA"/>
    <property type="match status" value="1"/>
</dbReference>
<keyword evidence="5" id="KW-0804">Transcription</keyword>
<dbReference type="SUPFAM" id="SSF55785">
    <property type="entry name" value="PYP-like sensor domain (PAS domain)"/>
    <property type="match status" value="1"/>
</dbReference>
<dbReference type="InterPro" id="IPR013767">
    <property type="entry name" value="PAS_fold"/>
</dbReference>
<dbReference type="Pfam" id="PF00158">
    <property type="entry name" value="Sigma54_activat"/>
    <property type="match status" value="1"/>
</dbReference>
<dbReference type="InterPro" id="IPR035965">
    <property type="entry name" value="PAS-like_dom_sf"/>
</dbReference>
<dbReference type="InterPro" id="IPR058031">
    <property type="entry name" value="AAA_lid_NorR"/>
</dbReference>
<dbReference type="PROSITE" id="PS00688">
    <property type="entry name" value="SIGMA54_INTERACT_3"/>
    <property type="match status" value="1"/>
</dbReference>
<dbReference type="Gene3D" id="3.40.50.2300">
    <property type="match status" value="1"/>
</dbReference>
<dbReference type="Proteomes" id="UP001651880">
    <property type="component" value="Unassembled WGS sequence"/>
</dbReference>
<dbReference type="PROSITE" id="PS00675">
    <property type="entry name" value="SIGMA54_INTERACT_1"/>
    <property type="match status" value="1"/>
</dbReference>
<keyword evidence="2" id="KW-0067">ATP-binding</keyword>
<evidence type="ECO:0000313" key="9">
    <source>
        <dbReference type="Proteomes" id="UP001651880"/>
    </source>
</evidence>
<dbReference type="Gene3D" id="3.40.50.10660">
    <property type="entry name" value="PrpR receptor domain-like"/>
    <property type="match status" value="1"/>
</dbReference>
<evidence type="ECO:0000259" key="7">
    <source>
        <dbReference type="PROSITE" id="PS50112"/>
    </source>
</evidence>
<dbReference type="Gene3D" id="1.10.10.60">
    <property type="entry name" value="Homeodomain-like"/>
    <property type="match status" value="1"/>
</dbReference>
<evidence type="ECO:0000256" key="2">
    <source>
        <dbReference type="ARBA" id="ARBA00022840"/>
    </source>
</evidence>
<dbReference type="Gene3D" id="3.30.450.20">
    <property type="entry name" value="PAS domain"/>
    <property type="match status" value="1"/>
</dbReference>
<dbReference type="PROSITE" id="PS50112">
    <property type="entry name" value="PAS"/>
    <property type="match status" value="1"/>
</dbReference>
<dbReference type="CDD" id="cd00130">
    <property type="entry name" value="PAS"/>
    <property type="match status" value="1"/>
</dbReference>
<dbReference type="Gene3D" id="3.40.50.300">
    <property type="entry name" value="P-loop containing nucleotide triphosphate hydrolases"/>
    <property type="match status" value="1"/>
</dbReference>
<dbReference type="Pfam" id="PF25601">
    <property type="entry name" value="AAA_lid_14"/>
    <property type="match status" value="1"/>
</dbReference>
<dbReference type="InterPro" id="IPR003593">
    <property type="entry name" value="AAA+_ATPase"/>
</dbReference>
<dbReference type="SUPFAM" id="SSF46689">
    <property type="entry name" value="Homeodomain-like"/>
    <property type="match status" value="1"/>
</dbReference>
<dbReference type="SMART" id="SM00382">
    <property type="entry name" value="AAA"/>
    <property type="match status" value="1"/>
</dbReference>
<dbReference type="InterPro" id="IPR027417">
    <property type="entry name" value="P-loop_NTPase"/>
</dbReference>
<dbReference type="PROSITE" id="PS50045">
    <property type="entry name" value="SIGMA54_INTERACT_4"/>
    <property type="match status" value="1"/>
</dbReference>
<protein>
    <submittedName>
        <fullName evidence="8">Sigma 54-interacting transcriptional regulator</fullName>
    </submittedName>
</protein>
<dbReference type="InterPro" id="IPR002078">
    <property type="entry name" value="Sigma_54_int"/>
</dbReference>
<comment type="caution">
    <text evidence="8">The sequence shown here is derived from an EMBL/GenBank/DDBJ whole genome shotgun (WGS) entry which is preliminary data.</text>
</comment>
<dbReference type="Pfam" id="PF00989">
    <property type="entry name" value="PAS"/>
    <property type="match status" value="1"/>
</dbReference>
<keyword evidence="9" id="KW-1185">Reference proteome</keyword>
<name>A0ABT1NHU6_9FIRM</name>
<dbReference type="Gene3D" id="1.10.8.60">
    <property type="match status" value="1"/>
</dbReference>
<accession>A0ABT1NHU6</accession>
<evidence type="ECO:0000259" key="6">
    <source>
        <dbReference type="PROSITE" id="PS50045"/>
    </source>
</evidence>
<evidence type="ECO:0000256" key="4">
    <source>
        <dbReference type="ARBA" id="ARBA00023125"/>
    </source>
</evidence>
<dbReference type="EMBL" id="JAJEKE010000005">
    <property type="protein sequence ID" value="MCQ1529441.1"/>
    <property type="molecule type" value="Genomic_DNA"/>
</dbReference>
<sequence length="622" mass="69910">MKYICYAAYNEDFIPLAEGIFKKMGKDVDIQIYDPRNPQKLIESGIKVALARGGTAMKIRKALDIPVVEIPIPFEDMIQALLKASKMGKNIGVIGYNNLLKGLDLLNPILNVNIKQEFANSESETRDMILKLKNDGIDVIVGGVAQTNIAREFNMNHVRIDFSEKALVYAYNEAESILQTIFSNIRKSEELNAILDHTKEGYVAIDKDGNITLINETALKLIPEYTEQYIGTPLANVFPELRSLLETLKTGEESLQQIAYLKGTTVLYDMIPLKLDSKEVIGAIATFNDINTITKAEHKIRDKILTKGLYASYTFDNIKGRSKAMKDSISNAKKFAAADSTVLIIGETGVGKELFAQSIHNASSRRLGPFIAVNCASLPESILESELFGYEEGAFTGAKKNGKAGLFELAHNGTIFLDEISEMPLALQGRFLRVLQERKVMRLGSDQFIPIDVRVVSATNRKIKDLVAENRFRSDLFYRLNVLTLVIPTLRERKEDIYELAKEFLLYYSKNKKIHVTEDGIKALQEYGWPGNVRQLQNFIEKLSIINTSDIIDAYAVNAMIAKYEPSCEEINGIKRSDAKPYIAKEEVEEALKLSKGNKSRAAYMLGVHRSTLWRLMKKYDI</sequence>
<keyword evidence="4" id="KW-0238">DNA-binding</keyword>
<dbReference type="SMART" id="SM00091">
    <property type="entry name" value="PAS"/>
    <property type="match status" value="1"/>
</dbReference>
<evidence type="ECO:0000313" key="8">
    <source>
        <dbReference type="EMBL" id="MCQ1529441.1"/>
    </source>
</evidence>
<dbReference type="PROSITE" id="PS00676">
    <property type="entry name" value="SIGMA54_INTERACT_2"/>
    <property type="match status" value="1"/>
</dbReference>
<evidence type="ECO:0000256" key="5">
    <source>
        <dbReference type="ARBA" id="ARBA00023163"/>
    </source>
</evidence>
<dbReference type="InterPro" id="IPR025662">
    <property type="entry name" value="Sigma_54_int_dom_ATP-bd_1"/>
</dbReference>
<dbReference type="Pfam" id="PF02954">
    <property type="entry name" value="HTH_8"/>
    <property type="match status" value="1"/>
</dbReference>
<dbReference type="RefSeq" id="WP_255226959.1">
    <property type="nucleotide sequence ID" value="NZ_JAJEKE010000005.1"/>
</dbReference>
<dbReference type="InterPro" id="IPR009057">
    <property type="entry name" value="Homeodomain-like_sf"/>
</dbReference>
<dbReference type="InterPro" id="IPR000014">
    <property type="entry name" value="PAS"/>
</dbReference>
<dbReference type="PANTHER" id="PTHR32071">
    <property type="entry name" value="TRANSCRIPTIONAL REGULATORY PROTEIN"/>
    <property type="match status" value="1"/>
</dbReference>
<dbReference type="PRINTS" id="PR01590">
    <property type="entry name" value="HTHFIS"/>
</dbReference>
<keyword evidence="3" id="KW-0805">Transcription regulation</keyword>
<organism evidence="8 9">
    <name type="scientific">Lutispora saccharofermentans</name>
    <dbReference type="NCBI Taxonomy" id="3024236"/>
    <lineage>
        <taxon>Bacteria</taxon>
        <taxon>Bacillati</taxon>
        <taxon>Bacillota</taxon>
        <taxon>Clostridia</taxon>
        <taxon>Lutisporales</taxon>
        <taxon>Lutisporaceae</taxon>
        <taxon>Lutispora</taxon>
    </lineage>
</organism>
<dbReference type="SUPFAM" id="SSF52540">
    <property type="entry name" value="P-loop containing nucleoside triphosphate hydrolases"/>
    <property type="match status" value="1"/>
</dbReference>
<gene>
    <name evidence="8" type="ORF">LJD61_07720</name>
</gene>